<feature type="domain" description="HTH tetR-type" evidence="3">
    <location>
        <begin position="8"/>
        <end position="68"/>
    </location>
</feature>
<keyword evidence="1 2" id="KW-0238">DNA-binding</keyword>
<dbReference type="PROSITE" id="PS50977">
    <property type="entry name" value="HTH_TETR_2"/>
    <property type="match status" value="1"/>
</dbReference>
<dbReference type="InterPro" id="IPR001647">
    <property type="entry name" value="HTH_TetR"/>
</dbReference>
<name>A0ABM9JZH6_9RALS</name>
<comment type="caution">
    <text evidence="4">The sequence shown here is derived from an EMBL/GenBank/DDBJ whole genome shotgun (WGS) entry which is preliminary data.</text>
</comment>
<dbReference type="Proteomes" id="UP001189813">
    <property type="component" value="Unassembled WGS sequence"/>
</dbReference>
<proteinExistence type="predicted"/>
<organism evidence="4 5">
    <name type="scientific">Ralstonia psammae</name>
    <dbReference type="NCBI Taxonomy" id="3058598"/>
    <lineage>
        <taxon>Bacteria</taxon>
        <taxon>Pseudomonadati</taxon>
        <taxon>Pseudomonadota</taxon>
        <taxon>Betaproteobacteria</taxon>
        <taxon>Burkholderiales</taxon>
        <taxon>Burkholderiaceae</taxon>
        <taxon>Ralstonia</taxon>
    </lineage>
</organism>
<dbReference type="InterPro" id="IPR041479">
    <property type="entry name" value="TetR_CgmR_C"/>
</dbReference>
<evidence type="ECO:0000313" key="5">
    <source>
        <dbReference type="Proteomes" id="UP001189813"/>
    </source>
</evidence>
<dbReference type="EMBL" id="CATZBU010000020">
    <property type="protein sequence ID" value="CAJ0808429.1"/>
    <property type="molecule type" value="Genomic_DNA"/>
</dbReference>
<keyword evidence="5" id="KW-1185">Reference proteome</keyword>
<evidence type="ECO:0000256" key="2">
    <source>
        <dbReference type="PROSITE-ProRule" id="PRU00335"/>
    </source>
</evidence>
<dbReference type="InterPro" id="IPR009057">
    <property type="entry name" value="Homeodomain-like_sf"/>
</dbReference>
<accession>A0ABM9JZH6</accession>
<reference evidence="4 5" key="1">
    <citation type="submission" date="2023-07" db="EMBL/GenBank/DDBJ databases">
        <authorList>
            <person name="Peeters C."/>
        </authorList>
    </citation>
    <scope>NUCLEOTIDE SEQUENCE [LARGE SCALE GENOMIC DNA]</scope>
    <source>
        <strain evidence="4 5">LMG 19083</strain>
    </source>
</reference>
<sequence>MDNATRSERTRQAGIQAALTIVSRDGPKQLTFEAMARESGISKGGLMHQFPNKGAVLKALLDHQIEHFERFSGAYLASAGDSLAEPTLAAQLATLREAVTTPAAITAAILAVLAEDPNLLAASRASSVEKVRSIAAEAADADLSLLRWSAAQGLVLSALFGLCPFTEEQRTRLFDRLQDDSQWPAARPKTIRRKRSS</sequence>
<dbReference type="SUPFAM" id="SSF46689">
    <property type="entry name" value="Homeodomain-like"/>
    <property type="match status" value="1"/>
</dbReference>
<gene>
    <name evidence="4" type="ORF">LMG19083_04705</name>
</gene>
<evidence type="ECO:0000313" key="4">
    <source>
        <dbReference type="EMBL" id="CAJ0808429.1"/>
    </source>
</evidence>
<dbReference type="Pfam" id="PF17937">
    <property type="entry name" value="TetR_C_28"/>
    <property type="match status" value="1"/>
</dbReference>
<feature type="DNA-binding region" description="H-T-H motif" evidence="2">
    <location>
        <begin position="31"/>
        <end position="50"/>
    </location>
</feature>
<evidence type="ECO:0000259" key="3">
    <source>
        <dbReference type="PROSITE" id="PS50977"/>
    </source>
</evidence>
<protein>
    <recommendedName>
        <fullName evidence="3">HTH tetR-type domain-containing protein</fullName>
    </recommendedName>
</protein>
<dbReference type="Gene3D" id="1.10.357.10">
    <property type="entry name" value="Tetracycline Repressor, domain 2"/>
    <property type="match status" value="1"/>
</dbReference>
<dbReference type="RefSeq" id="WP_316669182.1">
    <property type="nucleotide sequence ID" value="NZ_CATZBU010000020.1"/>
</dbReference>
<evidence type="ECO:0000256" key="1">
    <source>
        <dbReference type="ARBA" id="ARBA00023125"/>
    </source>
</evidence>
<dbReference type="Pfam" id="PF00440">
    <property type="entry name" value="TetR_N"/>
    <property type="match status" value="1"/>
</dbReference>